<dbReference type="InterPro" id="IPR018060">
    <property type="entry name" value="HTH_AraC"/>
</dbReference>
<protein>
    <submittedName>
        <fullName evidence="5">AraC-type DNA-binding protein</fullName>
    </submittedName>
</protein>
<sequence length="250" mass="29470">MSENMNQKLASLLFLQREFQTKHPVYEKELAFYSLVKEGNVKALHEMEEEFTFIDKPENGVLSNNPKRNLLYHVIVTIAMITRFCIEGGMDSETAYTLSDLYIQKADKASNYQELKKIHKEVSFDFASRMNSLRKEKFFSKHIIKSLDYIFEHLNESITIRQIADSIHINETYLSKLFKKETSTTIGEYIQSKKIEVAENMLKYSDYSCVDIANYLAFSSHSYFIQVFKKHTNLTPSIYRKINYRKNWIQ</sequence>
<dbReference type="Pfam" id="PF12833">
    <property type="entry name" value="HTH_18"/>
    <property type="match status" value="1"/>
</dbReference>
<proteinExistence type="predicted"/>
<dbReference type="PANTHER" id="PTHR43280">
    <property type="entry name" value="ARAC-FAMILY TRANSCRIPTIONAL REGULATOR"/>
    <property type="match status" value="1"/>
</dbReference>
<dbReference type="PANTHER" id="PTHR43280:SF34">
    <property type="entry name" value="ARAC-FAMILY TRANSCRIPTIONAL REGULATOR"/>
    <property type="match status" value="1"/>
</dbReference>
<keyword evidence="3" id="KW-0804">Transcription</keyword>
<reference evidence="5 6" key="1">
    <citation type="submission" date="2016-10" db="EMBL/GenBank/DDBJ databases">
        <authorList>
            <person name="de Groot N.N."/>
        </authorList>
    </citation>
    <scope>NUCLEOTIDE SEQUENCE [LARGE SCALE GENOMIC DNA]</scope>
    <source>
        <strain evidence="5 6">DSM 9179</strain>
    </source>
</reference>
<dbReference type="GO" id="GO:0003700">
    <property type="term" value="F:DNA-binding transcription factor activity"/>
    <property type="evidence" value="ECO:0007669"/>
    <property type="project" value="InterPro"/>
</dbReference>
<dbReference type="RefSeq" id="WP_092453937.1">
    <property type="nucleotide sequence ID" value="NZ_FOJI01000008.1"/>
</dbReference>
<evidence type="ECO:0000313" key="6">
    <source>
        <dbReference type="Proteomes" id="UP000199701"/>
    </source>
</evidence>
<evidence type="ECO:0000259" key="4">
    <source>
        <dbReference type="PROSITE" id="PS01124"/>
    </source>
</evidence>
<dbReference type="STRING" id="99656.SAMN05421659_10821"/>
<dbReference type="Proteomes" id="UP000199701">
    <property type="component" value="Unassembled WGS sequence"/>
</dbReference>
<keyword evidence="2 5" id="KW-0238">DNA-binding</keyword>
<evidence type="ECO:0000256" key="1">
    <source>
        <dbReference type="ARBA" id="ARBA00023015"/>
    </source>
</evidence>
<evidence type="ECO:0000313" key="5">
    <source>
        <dbReference type="EMBL" id="SEW26424.1"/>
    </source>
</evidence>
<dbReference type="AlphaFoldDB" id="A0A1I0QH15"/>
<accession>A0A1I0QH15</accession>
<dbReference type="SMART" id="SM00342">
    <property type="entry name" value="HTH_ARAC"/>
    <property type="match status" value="1"/>
</dbReference>
<dbReference type="OrthoDB" id="184994at2"/>
<dbReference type="InterPro" id="IPR009057">
    <property type="entry name" value="Homeodomain-like_sf"/>
</dbReference>
<organism evidence="5 6">
    <name type="scientific">[Clostridium] fimetarium</name>
    <dbReference type="NCBI Taxonomy" id="99656"/>
    <lineage>
        <taxon>Bacteria</taxon>
        <taxon>Bacillati</taxon>
        <taxon>Bacillota</taxon>
        <taxon>Clostridia</taxon>
        <taxon>Lachnospirales</taxon>
        <taxon>Lachnospiraceae</taxon>
    </lineage>
</organism>
<dbReference type="SUPFAM" id="SSF46689">
    <property type="entry name" value="Homeodomain-like"/>
    <property type="match status" value="2"/>
</dbReference>
<feature type="domain" description="HTH araC/xylS-type" evidence="4">
    <location>
        <begin position="144"/>
        <end position="242"/>
    </location>
</feature>
<dbReference type="EMBL" id="FOJI01000008">
    <property type="protein sequence ID" value="SEW26424.1"/>
    <property type="molecule type" value="Genomic_DNA"/>
</dbReference>
<dbReference type="GO" id="GO:0043565">
    <property type="term" value="F:sequence-specific DNA binding"/>
    <property type="evidence" value="ECO:0007669"/>
    <property type="project" value="InterPro"/>
</dbReference>
<keyword evidence="1" id="KW-0805">Transcription regulation</keyword>
<evidence type="ECO:0000256" key="3">
    <source>
        <dbReference type="ARBA" id="ARBA00023163"/>
    </source>
</evidence>
<name>A0A1I0QH15_9FIRM</name>
<dbReference type="Gene3D" id="1.10.10.60">
    <property type="entry name" value="Homeodomain-like"/>
    <property type="match status" value="2"/>
</dbReference>
<dbReference type="PROSITE" id="PS01124">
    <property type="entry name" value="HTH_ARAC_FAMILY_2"/>
    <property type="match status" value="1"/>
</dbReference>
<evidence type="ECO:0000256" key="2">
    <source>
        <dbReference type="ARBA" id="ARBA00023125"/>
    </source>
</evidence>
<keyword evidence="6" id="KW-1185">Reference proteome</keyword>
<gene>
    <name evidence="5" type="ORF">SAMN05421659_10821</name>
</gene>